<protein>
    <submittedName>
        <fullName evidence="2">Proline-alanine-rich protein</fullName>
    </submittedName>
</protein>
<feature type="compositionally biased region" description="Low complexity" evidence="1">
    <location>
        <begin position="147"/>
        <end position="163"/>
    </location>
</feature>
<reference evidence="2" key="1">
    <citation type="journal article" date="2015" name="Front. Microbiol.">
        <title>RNA shotgun metagenomic sequencing of northern California (USA) mosquitoes uncovers viruses, bacteria, and fungi.</title>
        <authorList>
            <person name="Chandler J.A."/>
            <person name="Liu R.M."/>
            <person name="Bennett S.N."/>
        </authorList>
    </citation>
    <scope>NUCLEOTIDE SEQUENCE</scope>
</reference>
<proteinExistence type="predicted"/>
<feature type="region of interest" description="Disordered" evidence="1">
    <location>
        <begin position="1"/>
        <end position="114"/>
    </location>
</feature>
<evidence type="ECO:0000313" key="2">
    <source>
        <dbReference type="EMBL" id="AJT39582.1"/>
    </source>
</evidence>
<name>A0A0D4BT78_9VIRU</name>
<evidence type="ECO:0000256" key="1">
    <source>
        <dbReference type="SAM" id="MobiDB-lite"/>
    </source>
</evidence>
<accession>A0A0D4BT78</accession>
<feature type="region of interest" description="Disordered" evidence="1">
    <location>
        <begin position="129"/>
        <end position="171"/>
    </location>
</feature>
<feature type="compositionally biased region" description="Low complexity" evidence="1">
    <location>
        <begin position="82"/>
        <end position="105"/>
    </location>
</feature>
<organism evidence="2">
    <name type="scientific">dsRNA virus environmental sample</name>
    <dbReference type="NCBI Taxonomy" id="1075826"/>
    <lineage>
        <taxon>Viruses</taxon>
        <taxon>Riboviria</taxon>
        <taxon>dsRNA viruses</taxon>
        <taxon>environmental samples</taxon>
    </lineage>
</organism>
<dbReference type="EMBL" id="KP642122">
    <property type="protein sequence ID" value="AJT39582.1"/>
    <property type="molecule type" value="Genomic_RNA"/>
</dbReference>
<sequence>MVDKIQQEKKKKRQVMSETPSGQDESALGAGPSWEEMASADPAYNISIRQSGLPRSPPPIRREVPVPAPVPGTSGVMGPPQSTEFTLTSFGSGSTSSAQSTGAKSRPVDPNKPRISAKQLSEMVKRAGPAALGLPSPPRQRNQTTPASTSVAGSSRSSAIAASPTHTPPTDPIDEALVSLTTPALQDIAAALPAAGPASDTPTHHTETLVDVEEVLEYTEEQRQAFARQFAGAEVNMMCLMFGLGDPRYLIDVGLDPEAMRLRLADLVDMFATLQAGRRVPVAPVPPANQPPPARVYAPAARMVEEAVVNAPVPGRARLGNPATAVHNLRDGGHIGDHSVVTVDVVETDALWPSSQDSTIIKHLNSRLNVRPDRVTIFADRVLLSCRVEVPGNRQDAFALNMEGEFPRTISANPNVTTFVLTWGEPRMLAPLPPANLDIYRSGHGIDNRTIINALKGNTAIPNEIAVAMSIQIEAAMSINDLSGMFTVGTIVVEHLKICEANQYPVVMGALAAGSILTVNLLAAANAMDQNINDLNTATSNGYVAIASNHLTADLWQAIIAMAGGRQLYTLADRAVFPITAKITCPTTHFLIYGTGAIAVPAPNNIGSHRLEGALRLLATIIKKQPDYVRGWQRASMYINGKLLYRGAANNRRGANIMASSLELNQSNLPRPVDANWIWTWLNIMPLPGPHDMWLEDWIAIRDRFDNQSTRIGALFAMTMSLLISSVLNMYNLGGRELNRAPRRQDGNDDTAVRTLITVDQDPFPALILHATALLEKLTPARLHPSWFTAPKGWMNTFVGSERLNPDAAWQGLWRRYIPYISNPLCVNWLWEKYPDVWGYSAAGVRLDISNEAVFTLMAEHNCFNIYMGDSNYLLVRQSTRPFKLVTYGAFCLNTACQTNRIEEAPVISWVAVVRFGDGGSGWLPGQEFSQEFQPQYDAGTHTFVPGTVLSFDWETGRCMAPFLMQNTCGEELWRALTNPVPPPYAVAGFVLNTREASQTIFSNIYDYSLASTPRPQYTDSQYNLGAHRGN</sequence>